<evidence type="ECO:0000313" key="3">
    <source>
        <dbReference type="Proteomes" id="UP000689195"/>
    </source>
</evidence>
<proteinExistence type="predicted"/>
<protein>
    <recommendedName>
        <fullName evidence="4">Transmembrane protein</fullName>
    </recommendedName>
</protein>
<dbReference type="Proteomes" id="UP000689195">
    <property type="component" value="Unassembled WGS sequence"/>
</dbReference>
<keyword evidence="1" id="KW-0472">Membrane</keyword>
<comment type="caution">
    <text evidence="2">The sequence shown here is derived from an EMBL/GenBank/DDBJ whole genome shotgun (WGS) entry which is preliminary data.</text>
</comment>
<evidence type="ECO:0008006" key="4">
    <source>
        <dbReference type="Google" id="ProtNLM"/>
    </source>
</evidence>
<dbReference type="EMBL" id="CAJJDO010000065">
    <property type="protein sequence ID" value="CAD8176734.1"/>
    <property type="molecule type" value="Genomic_DNA"/>
</dbReference>
<accession>A0A8S1VHQ1</accession>
<sequence>MKMGSSSEQDSNPQPITLVQTWIIFIYWLIQILNYGFSQNYKFYLPSQQFQYEPIIFQITKIYIKNYMKKKQHYESNHSAFWLGCTPSLNQCNWLWVRVLFRNLSPFSFNQTKYIYIITLIENEPLY</sequence>
<name>A0A8S1VHQ1_9CILI</name>
<keyword evidence="1" id="KW-0812">Transmembrane</keyword>
<organism evidence="2 3">
    <name type="scientific">Paramecium pentaurelia</name>
    <dbReference type="NCBI Taxonomy" id="43138"/>
    <lineage>
        <taxon>Eukaryota</taxon>
        <taxon>Sar</taxon>
        <taxon>Alveolata</taxon>
        <taxon>Ciliophora</taxon>
        <taxon>Intramacronucleata</taxon>
        <taxon>Oligohymenophorea</taxon>
        <taxon>Peniculida</taxon>
        <taxon>Parameciidae</taxon>
        <taxon>Paramecium</taxon>
    </lineage>
</organism>
<dbReference type="AlphaFoldDB" id="A0A8S1VHQ1"/>
<evidence type="ECO:0000256" key="1">
    <source>
        <dbReference type="SAM" id="Phobius"/>
    </source>
</evidence>
<keyword evidence="1" id="KW-1133">Transmembrane helix</keyword>
<keyword evidence="3" id="KW-1185">Reference proteome</keyword>
<reference evidence="2" key="1">
    <citation type="submission" date="2021-01" db="EMBL/GenBank/DDBJ databases">
        <authorList>
            <consortium name="Genoscope - CEA"/>
            <person name="William W."/>
        </authorList>
    </citation>
    <scope>NUCLEOTIDE SEQUENCE</scope>
</reference>
<feature type="transmembrane region" description="Helical" evidence="1">
    <location>
        <begin position="20"/>
        <end position="37"/>
    </location>
</feature>
<evidence type="ECO:0000313" key="2">
    <source>
        <dbReference type="EMBL" id="CAD8176734.1"/>
    </source>
</evidence>
<gene>
    <name evidence="2" type="ORF">PPENT_87.1.T0650231</name>
</gene>